<dbReference type="STRING" id="1314781.A0A165LYM5"/>
<feature type="non-terminal residue" evidence="2">
    <location>
        <position position="95"/>
    </location>
</feature>
<evidence type="ECO:0008006" key="4">
    <source>
        <dbReference type="Google" id="ProtNLM"/>
    </source>
</evidence>
<dbReference type="Pfam" id="PF13650">
    <property type="entry name" value="Asp_protease_2"/>
    <property type="match status" value="1"/>
</dbReference>
<proteinExistence type="predicted"/>
<dbReference type="InterPro" id="IPR021109">
    <property type="entry name" value="Peptidase_aspartic_dom_sf"/>
</dbReference>
<dbReference type="EMBL" id="KV425918">
    <property type="protein sequence ID" value="KZV98514.1"/>
    <property type="molecule type" value="Genomic_DNA"/>
</dbReference>
<dbReference type="OrthoDB" id="3257486at2759"/>
<sequence length="95" mass="10626">HQLDLRITLVSPNTRLRTPARALLDCGCTKTSIDTSFARRMGFITQPVQFPRPVYNADGSLNGHVKEVVPLEMEIRDADGALHRERLDFPVVNLG</sequence>
<evidence type="ECO:0000313" key="1">
    <source>
        <dbReference type="EMBL" id="KZV92592.1"/>
    </source>
</evidence>
<keyword evidence="3" id="KW-1185">Reference proteome</keyword>
<gene>
    <name evidence="1" type="ORF">EXIGLDRAFT_566953</name>
    <name evidence="2" type="ORF">EXIGLDRAFT_581610</name>
</gene>
<dbReference type="EMBL" id="KV426005">
    <property type="protein sequence ID" value="KZV92592.1"/>
    <property type="molecule type" value="Genomic_DNA"/>
</dbReference>
<dbReference type="Proteomes" id="UP000077266">
    <property type="component" value="Unassembled WGS sequence"/>
</dbReference>
<dbReference type="Gene3D" id="2.40.70.10">
    <property type="entry name" value="Acid Proteases"/>
    <property type="match status" value="1"/>
</dbReference>
<protein>
    <recommendedName>
        <fullName evidence="4">Aspartic peptidase DDI1-type domain-containing protein</fullName>
    </recommendedName>
</protein>
<accession>A0A165LYM5</accession>
<dbReference type="CDD" id="cd00303">
    <property type="entry name" value="retropepsin_like"/>
    <property type="match status" value="1"/>
</dbReference>
<evidence type="ECO:0000313" key="3">
    <source>
        <dbReference type="Proteomes" id="UP000077266"/>
    </source>
</evidence>
<evidence type="ECO:0000313" key="2">
    <source>
        <dbReference type="EMBL" id="KZV98514.1"/>
    </source>
</evidence>
<dbReference type="AlphaFoldDB" id="A0A165LYM5"/>
<reference evidence="2 3" key="1">
    <citation type="journal article" date="2016" name="Mol. Biol. Evol.">
        <title>Comparative Genomics of Early-Diverging Mushroom-Forming Fungi Provides Insights into the Origins of Lignocellulose Decay Capabilities.</title>
        <authorList>
            <person name="Nagy L.G."/>
            <person name="Riley R."/>
            <person name="Tritt A."/>
            <person name="Adam C."/>
            <person name="Daum C."/>
            <person name="Floudas D."/>
            <person name="Sun H."/>
            <person name="Yadav J.S."/>
            <person name="Pangilinan J."/>
            <person name="Larsson K.H."/>
            <person name="Matsuura K."/>
            <person name="Barry K."/>
            <person name="Labutti K."/>
            <person name="Kuo R."/>
            <person name="Ohm R.A."/>
            <person name="Bhattacharya S.S."/>
            <person name="Shirouzu T."/>
            <person name="Yoshinaga Y."/>
            <person name="Martin F.M."/>
            <person name="Grigoriev I.V."/>
            <person name="Hibbett D.S."/>
        </authorList>
    </citation>
    <scope>NUCLEOTIDE SEQUENCE [LARGE SCALE GENOMIC DNA]</scope>
    <source>
        <strain evidence="2 3">HHB12029</strain>
    </source>
</reference>
<name>A0A165LYM5_EXIGL</name>
<feature type="non-terminal residue" evidence="2">
    <location>
        <position position="1"/>
    </location>
</feature>
<organism evidence="2 3">
    <name type="scientific">Exidia glandulosa HHB12029</name>
    <dbReference type="NCBI Taxonomy" id="1314781"/>
    <lineage>
        <taxon>Eukaryota</taxon>
        <taxon>Fungi</taxon>
        <taxon>Dikarya</taxon>
        <taxon>Basidiomycota</taxon>
        <taxon>Agaricomycotina</taxon>
        <taxon>Agaricomycetes</taxon>
        <taxon>Auriculariales</taxon>
        <taxon>Exidiaceae</taxon>
        <taxon>Exidia</taxon>
    </lineage>
</organism>